<evidence type="ECO:0000313" key="5">
    <source>
        <dbReference type="EMBL" id="EPS36783.1"/>
    </source>
</evidence>
<protein>
    <submittedName>
        <fullName evidence="5">Uncharacterized protein</fullName>
    </submittedName>
</protein>
<reference evidence="5 6" key="1">
    <citation type="journal article" date="2013" name="PLoS Genet.">
        <title>Genomic mechanisms accounting for the adaptation to parasitism in nematode-trapping fungi.</title>
        <authorList>
            <person name="Meerupati T."/>
            <person name="Andersson K.M."/>
            <person name="Friman E."/>
            <person name="Kumar D."/>
            <person name="Tunlid A."/>
            <person name="Ahren D."/>
        </authorList>
    </citation>
    <scope>NUCLEOTIDE SEQUENCE [LARGE SCALE GENOMIC DNA]</scope>
    <source>
        <strain evidence="5 6">CBS 200.50</strain>
    </source>
</reference>
<feature type="compositionally biased region" description="Acidic residues" evidence="4">
    <location>
        <begin position="75"/>
        <end position="93"/>
    </location>
</feature>
<accession>S8BC74</accession>
<dbReference type="EMBL" id="AQGS01000823">
    <property type="protein sequence ID" value="EPS36783.1"/>
    <property type="molecule type" value="Genomic_DNA"/>
</dbReference>
<feature type="compositionally biased region" description="Basic residues" evidence="4">
    <location>
        <begin position="132"/>
        <end position="142"/>
    </location>
</feature>
<dbReference type="SMART" id="SM00320">
    <property type="entry name" value="WD40"/>
    <property type="match status" value="7"/>
</dbReference>
<dbReference type="GO" id="GO:0080008">
    <property type="term" value="C:Cul4-RING E3 ubiquitin ligase complex"/>
    <property type="evidence" value="ECO:0007669"/>
    <property type="project" value="TreeGrafter"/>
</dbReference>
<dbReference type="InterPro" id="IPR051859">
    <property type="entry name" value="DCAF"/>
</dbReference>
<feature type="repeat" description="WD" evidence="3">
    <location>
        <begin position="382"/>
        <end position="423"/>
    </location>
</feature>
<feature type="compositionally biased region" description="Acidic residues" evidence="4">
    <location>
        <begin position="100"/>
        <end position="119"/>
    </location>
</feature>
<evidence type="ECO:0000313" key="6">
    <source>
        <dbReference type="Proteomes" id="UP000015100"/>
    </source>
</evidence>
<feature type="compositionally biased region" description="Acidic residues" evidence="4">
    <location>
        <begin position="15"/>
        <end position="27"/>
    </location>
</feature>
<organism evidence="5 6">
    <name type="scientific">Dactylellina haptotyla (strain CBS 200.50)</name>
    <name type="common">Nematode-trapping fungus</name>
    <name type="synonym">Monacrosporium haptotylum</name>
    <dbReference type="NCBI Taxonomy" id="1284197"/>
    <lineage>
        <taxon>Eukaryota</taxon>
        <taxon>Fungi</taxon>
        <taxon>Dikarya</taxon>
        <taxon>Ascomycota</taxon>
        <taxon>Pezizomycotina</taxon>
        <taxon>Orbiliomycetes</taxon>
        <taxon>Orbiliales</taxon>
        <taxon>Orbiliaceae</taxon>
        <taxon>Dactylellina</taxon>
    </lineage>
</organism>
<dbReference type="InterPro" id="IPR036322">
    <property type="entry name" value="WD40_repeat_dom_sf"/>
</dbReference>
<dbReference type="OrthoDB" id="63070at2759"/>
<dbReference type="Proteomes" id="UP000015100">
    <property type="component" value="Unassembled WGS sequence"/>
</dbReference>
<dbReference type="Gene3D" id="2.130.10.10">
    <property type="entry name" value="YVTN repeat-like/Quinoprotein amine dehydrogenase"/>
    <property type="match status" value="3"/>
</dbReference>
<sequence length="722" mass="81666">MSNPAYHAGSRLSDSDDTADNDMDYEPSETVTQESRESTSALESTTEDEDDEEEEGEPEYFDSVQALLGQALAQYEEETGEEGQEDEEGDEEQGGIVELIMEEGDDDLWDGEDSDEEEQQVFTIVGNTFRVRLPHSRRRHRGPRDLSLENLEPVPSDQGRELMSNGDFGYYEIAQQSPRKRRRSSGASTRSPTTPKSPQAARSPESAASPTSPRSPGTPRPLSRHQMVTSEILESSCKRQRMLLGRRLLLREMGVYTGEPAKMIDSLVAQSLIPTSTEKVLHFDARCYSGQFSEDGNFFYCCSQDMVVRMYDTSNPYDWKYYRSAEYPGGHWTITDASLSPDNRQLAYSSLDSSVYMARTQSNDDDDDLTLLDFSDGPRQYAMRNGTPIWSIRFSGDGKELVAGAKDDSLYVYDIEMQRSILKLTGHTNDVNAVCYGDKSSPHIIFSGSDDSTIKIWDRRSMASGREAGAFLGHMEGLTYIDSKGDGRYVLSNAKDQTMKLWDIRKLTDRSTYERSGITNHASGFDYRFENYDYHPIRKHPNDNSVVTFRGHRVLKTLIRCHFSPPTSSGSRYVYTGSEDGRVFIYNLDATIAGVIDVQSSTFDRRPQPSYNWRGFGFSRGRPAWETVTRDVSWHPDAPMIVSTSWDGYGQSQGSVAIHGWDGKIRGEGMTRDDFGYWNRKRRGLRDNCDGDDKRSGSPVRTDEQLRPRRPYRNTSMSGWDA</sequence>
<dbReference type="InterPro" id="IPR015943">
    <property type="entry name" value="WD40/YVTN_repeat-like_dom_sf"/>
</dbReference>
<dbReference type="PROSITE" id="PS50294">
    <property type="entry name" value="WD_REPEATS_REGION"/>
    <property type="match status" value="2"/>
</dbReference>
<dbReference type="GO" id="GO:0043161">
    <property type="term" value="P:proteasome-mediated ubiquitin-dependent protein catabolic process"/>
    <property type="evidence" value="ECO:0007669"/>
    <property type="project" value="TreeGrafter"/>
</dbReference>
<evidence type="ECO:0000256" key="2">
    <source>
        <dbReference type="ARBA" id="ARBA00022737"/>
    </source>
</evidence>
<feature type="compositionally biased region" description="Basic and acidic residues" evidence="4">
    <location>
        <begin position="686"/>
        <end position="707"/>
    </location>
</feature>
<feature type="region of interest" description="Disordered" evidence="4">
    <location>
        <begin position="1"/>
        <end position="226"/>
    </location>
</feature>
<dbReference type="eggNOG" id="KOG0266">
    <property type="taxonomic scope" value="Eukaryota"/>
</dbReference>
<dbReference type="InterPro" id="IPR001680">
    <property type="entry name" value="WD40_rpt"/>
</dbReference>
<feature type="region of interest" description="Disordered" evidence="4">
    <location>
        <begin position="686"/>
        <end position="722"/>
    </location>
</feature>
<comment type="caution">
    <text evidence="5">The sequence shown here is derived from an EMBL/GenBank/DDBJ whole genome shotgun (WGS) entry which is preliminary data.</text>
</comment>
<dbReference type="AlphaFoldDB" id="S8BC74"/>
<feature type="compositionally biased region" description="Polar residues" evidence="4">
    <location>
        <begin position="713"/>
        <end position="722"/>
    </location>
</feature>
<evidence type="ECO:0000256" key="1">
    <source>
        <dbReference type="ARBA" id="ARBA00022574"/>
    </source>
</evidence>
<feature type="compositionally biased region" description="Low complexity" evidence="4">
    <location>
        <begin position="197"/>
        <end position="221"/>
    </location>
</feature>
<dbReference type="PROSITE" id="PS50082">
    <property type="entry name" value="WD_REPEATS_2"/>
    <property type="match status" value="3"/>
</dbReference>
<name>S8BC74_DACHA</name>
<dbReference type="STRING" id="1284197.S8BC74"/>
<feature type="repeat" description="WD" evidence="3">
    <location>
        <begin position="471"/>
        <end position="512"/>
    </location>
</feature>
<keyword evidence="2" id="KW-0677">Repeat</keyword>
<dbReference type="InterPro" id="IPR020472">
    <property type="entry name" value="WD40_PAC1"/>
</dbReference>
<gene>
    <name evidence="5" type="ORF">H072_9569</name>
</gene>
<dbReference type="HOGENOM" id="CLU_014280_1_1_1"/>
<dbReference type="PANTHER" id="PTHR19847:SF7">
    <property type="entry name" value="DDB1- AND CUL4-ASSOCIATED FACTOR 11"/>
    <property type="match status" value="1"/>
</dbReference>
<keyword evidence="1 3" id="KW-0853">WD repeat</keyword>
<dbReference type="PRINTS" id="PR00320">
    <property type="entry name" value="GPROTEINBRPT"/>
</dbReference>
<feature type="compositionally biased region" description="Polar residues" evidence="4">
    <location>
        <begin position="185"/>
        <end position="196"/>
    </location>
</feature>
<dbReference type="OMA" id="GHWTITD"/>
<dbReference type="SUPFAM" id="SSF50978">
    <property type="entry name" value="WD40 repeat-like"/>
    <property type="match status" value="1"/>
</dbReference>
<reference evidence="6" key="2">
    <citation type="submission" date="2013-04" db="EMBL/GenBank/DDBJ databases">
        <title>Genomic mechanisms accounting for the adaptation to parasitism in nematode-trapping fungi.</title>
        <authorList>
            <person name="Ahren D.G."/>
        </authorList>
    </citation>
    <scope>NUCLEOTIDE SEQUENCE [LARGE SCALE GENOMIC DNA]</scope>
    <source>
        <strain evidence="6">CBS 200.50</strain>
    </source>
</reference>
<dbReference type="Pfam" id="PF00400">
    <property type="entry name" value="WD40"/>
    <property type="match status" value="6"/>
</dbReference>
<evidence type="ECO:0000256" key="3">
    <source>
        <dbReference type="PROSITE-ProRule" id="PRU00221"/>
    </source>
</evidence>
<feature type="repeat" description="WD" evidence="3">
    <location>
        <begin position="424"/>
        <end position="458"/>
    </location>
</feature>
<dbReference type="PANTHER" id="PTHR19847">
    <property type="entry name" value="DDB1- AND CUL4-ASSOCIATED FACTOR 11"/>
    <property type="match status" value="1"/>
</dbReference>
<dbReference type="FunFam" id="2.130.10.10:FF:000557">
    <property type="entry name" value="WD repeat protein"/>
    <property type="match status" value="1"/>
</dbReference>
<evidence type="ECO:0000256" key="4">
    <source>
        <dbReference type="SAM" id="MobiDB-lite"/>
    </source>
</evidence>
<keyword evidence="6" id="KW-1185">Reference proteome</keyword>
<proteinExistence type="predicted"/>
<feature type="compositionally biased region" description="Acidic residues" evidence="4">
    <location>
        <begin position="45"/>
        <end position="60"/>
    </location>
</feature>